<keyword evidence="6" id="KW-0238">DNA-binding</keyword>
<dbReference type="PANTHER" id="PTHR11070:SF2">
    <property type="entry name" value="ATP-DEPENDENT DNA HELICASE SRS2"/>
    <property type="match status" value="1"/>
</dbReference>
<dbReference type="InterPro" id="IPR000212">
    <property type="entry name" value="DNA_helicase_UvrD/REP"/>
</dbReference>
<dbReference type="SMART" id="SM00513">
    <property type="entry name" value="SAP"/>
    <property type="match status" value="1"/>
</dbReference>
<name>A0ABD3Q7P3_9STRA</name>
<evidence type="ECO:0000259" key="14">
    <source>
        <dbReference type="PROSITE" id="PS50800"/>
    </source>
</evidence>
<comment type="caution">
    <text evidence="16">The sequence shown here is derived from an EMBL/GenBank/DDBJ whole genome shotgun (WGS) entry which is preliminary data.</text>
</comment>
<keyword evidence="5 11" id="KW-0067">ATP-binding</keyword>
<dbReference type="GO" id="GO:0005524">
    <property type="term" value="F:ATP binding"/>
    <property type="evidence" value="ECO:0007669"/>
    <property type="project" value="UniProtKB-UniRule"/>
</dbReference>
<dbReference type="SUPFAM" id="SSF52540">
    <property type="entry name" value="P-loop containing nucleoside triphosphate hydrolases"/>
    <property type="match status" value="1"/>
</dbReference>
<dbReference type="PANTHER" id="PTHR11070">
    <property type="entry name" value="UVRD / RECB / PCRA DNA HELICASE FAMILY MEMBER"/>
    <property type="match status" value="1"/>
</dbReference>
<keyword evidence="4 11" id="KW-0347">Helicase</keyword>
<dbReference type="Pfam" id="PF13361">
    <property type="entry name" value="UvrD_C"/>
    <property type="match status" value="1"/>
</dbReference>
<evidence type="ECO:0000256" key="4">
    <source>
        <dbReference type="ARBA" id="ARBA00022806"/>
    </source>
</evidence>
<dbReference type="InterPro" id="IPR014017">
    <property type="entry name" value="DNA_helicase_UvrD-like_C"/>
</dbReference>
<dbReference type="InterPro" id="IPR014016">
    <property type="entry name" value="UvrD-like_ATP-bd"/>
</dbReference>
<keyword evidence="13" id="KW-0732">Signal</keyword>
<feature type="region of interest" description="Disordered" evidence="12">
    <location>
        <begin position="102"/>
        <end position="125"/>
    </location>
</feature>
<dbReference type="EMBL" id="JABMIG020000066">
    <property type="protein sequence ID" value="KAL3796009.1"/>
    <property type="molecule type" value="Genomic_DNA"/>
</dbReference>
<dbReference type="PROSITE" id="PS51198">
    <property type="entry name" value="UVRD_HELICASE_ATP_BIND"/>
    <property type="match status" value="1"/>
</dbReference>
<evidence type="ECO:0000256" key="8">
    <source>
        <dbReference type="ARBA" id="ARBA00034617"/>
    </source>
</evidence>
<dbReference type="InterPro" id="IPR027417">
    <property type="entry name" value="P-loop_NTPase"/>
</dbReference>
<gene>
    <name evidence="16" type="ORF">HJC23_013066</name>
</gene>
<dbReference type="Pfam" id="PF00580">
    <property type="entry name" value="UvrD-helicase"/>
    <property type="match status" value="1"/>
</dbReference>
<dbReference type="GO" id="GO:0043138">
    <property type="term" value="F:3'-5' DNA helicase activity"/>
    <property type="evidence" value="ECO:0007669"/>
    <property type="project" value="UniProtKB-EC"/>
</dbReference>
<dbReference type="InterPro" id="IPR003034">
    <property type="entry name" value="SAP_dom"/>
</dbReference>
<dbReference type="PROSITE" id="PS50800">
    <property type="entry name" value="SAP"/>
    <property type="match status" value="1"/>
</dbReference>
<evidence type="ECO:0000256" key="3">
    <source>
        <dbReference type="ARBA" id="ARBA00022801"/>
    </source>
</evidence>
<dbReference type="Gene3D" id="1.10.720.30">
    <property type="entry name" value="SAP domain"/>
    <property type="match status" value="1"/>
</dbReference>
<feature type="region of interest" description="Disordered" evidence="12">
    <location>
        <begin position="149"/>
        <end position="181"/>
    </location>
</feature>
<dbReference type="Gene3D" id="3.40.50.300">
    <property type="entry name" value="P-loop containing nucleotide triphosphate hydrolases"/>
    <property type="match status" value="5"/>
</dbReference>
<proteinExistence type="inferred from homology"/>
<evidence type="ECO:0000256" key="12">
    <source>
        <dbReference type="SAM" id="MobiDB-lite"/>
    </source>
</evidence>
<sequence length="1166" mass="130338">MNMASRRVAACAAIVAALALHSHPAFGTFDVLAFGSVGPSTRARPTVFQSGACGVSADTRRCEITATSSPLHTQTKRQRSTRLGYSIDELSDWQLFMQTQMPEGSEPSVTYDSASNNGKGQSGCGNLSDELSKVWSSLSQSSALNEGAVSYEESLHDNESKCGTDDQKSTDHDIDNWSDSVQRRKHRLKSLNSFNEANAILQQKHQIIKPLPPPSPLKLNLPYNDQSQLQAIQSNAPAILLSSGPGTGKSHVLSLRIAYLLRMQLNYEKGHAGDTKTADVSSTPDSMVILSFTNRDAERLKECALDYLFPSGQTQLAATQEWRNQTSRQLWSGTMHAFSLAILRKYGYSGTTPLRVLPARAMRNRVSLALRSLLNGGGEEGQYTVDEEALKNLRIRHVRALNDVGHSRSILFQNIVRCIDLWKEALLIRSSGGVRCGEDKTTRRNEALTHDELSHQQHEQQLEQQRETHLRNDCVELAMRLGIPESSALLALDVFPLYQARHAAAGTADPSDLAGMAYRLLLANTEALHLLRAKLKHIIVDEYQDMSVSQHSLLRLVIRGESEDDDASSSAAGENVQDNRTNQQHRSRKSPILLDPYSTIRKSKKRSRLRASLSQSFNVPNLFAAGDAQQSIYGWRAAAPSLTVDGFRKDFPQGVVAQLNTCYRLPSDILDASNMLLPIDLKEDASVTKSYDVSPAAATKLASSISTSSQSHPPTFPAESDLRLGESLLLSKGLQKLDSTVLIHGLWDSREEYKYIASTIRRRSKERRKSLIIAMNQLDVQVDTGSDKEQFDMTDVAVMVRSSDQMDLLKEALNSYGIPYVVAVKDSTASSQEGELPNHLTLGRASRPKTIPMKPATLMTMHRAKGEEFDDVYLAGWSEGCFPHPEAVSSNLIHEERRLAYVALTRARQRVVITHCLMSRTLYYGKDGSRRYVTGQVQPSRFLYELVPSKKKIDGILDSKDDTRDISYPSSLLEGNGRTVWDRKTGIKDYVVGQNVPDFFQKSYVQPKGFVDRRADLRQHTNLDMNGLLETPERDRRNQTIPRKTNNSEFMIGEKVVVANMKHPQYGKVGVVEKVSKCFVFFREHESKQTIKIKPASLRIAQTRETNSLISIPMVVDKRCDQLKKIGEDEGHLKTLTVQQLKVRLRKRKLRVSGRKSDLINRLLWR</sequence>
<evidence type="ECO:0000256" key="9">
    <source>
        <dbReference type="ARBA" id="ARBA00034808"/>
    </source>
</evidence>
<reference evidence="16 17" key="1">
    <citation type="journal article" date="2020" name="G3 (Bethesda)">
        <title>Improved Reference Genome for Cyclotella cryptica CCMP332, a Model for Cell Wall Morphogenesis, Salinity Adaptation, and Lipid Production in Diatoms (Bacillariophyta).</title>
        <authorList>
            <person name="Roberts W.R."/>
            <person name="Downey K.M."/>
            <person name="Ruck E.C."/>
            <person name="Traller J.C."/>
            <person name="Alverson A.J."/>
        </authorList>
    </citation>
    <scope>NUCLEOTIDE SEQUENCE [LARGE SCALE GENOMIC DNA]</scope>
    <source>
        <strain evidence="16 17">CCMP332</strain>
    </source>
</reference>
<dbReference type="Proteomes" id="UP001516023">
    <property type="component" value="Unassembled WGS sequence"/>
</dbReference>
<evidence type="ECO:0000256" key="10">
    <source>
        <dbReference type="ARBA" id="ARBA00048988"/>
    </source>
</evidence>
<dbReference type="InterPro" id="IPR013986">
    <property type="entry name" value="DExx_box_DNA_helicase_dom_sf"/>
</dbReference>
<evidence type="ECO:0000256" key="1">
    <source>
        <dbReference type="ARBA" id="ARBA00009922"/>
    </source>
</evidence>
<feature type="chain" id="PRO_5044863481" description="DNA 3'-5' helicase" evidence="13">
    <location>
        <begin position="28"/>
        <end position="1166"/>
    </location>
</feature>
<keyword evidence="7" id="KW-0413">Isomerase</keyword>
<dbReference type="InterPro" id="IPR036361">
    <property type="entry name" value="SAP_dom_sf"/>
</dbReference>
<dbReference type="GO" id="GO:0016787">
    <property type="term" value="F:hydrolase activity"/>
    <property type="evidence" value="ECO:0007669"/>
    <property type="project" value="UniProtKB-UniRule"/>
</dbReference>
<organism evidence="16 17">
    <name type="scientific">Cyclotella cryptica</name>
    <dbReference type="NCBI Taxonomy" id="29204"/>
    <lineage>
        <taxon>Eukaryota</taxon>
        <taxon>Sar</taxon>
        <taxon>Stramenopiles</taxon>
        <taxon>Ochrophyta</taxon>
        <taxon>Bacillariophyta</taxon>
        <taxon>Coscinodiscophyceae</taxon>
        <taxon>Thalassiosirophycidae</taxon>
        <taxon>Stephanodiscales</taxon>
        <taxon>Stephanodiscaceae</taxon>
        <taxon>Cyclotella</taxon>
    </lineage>
</organism>
<keyword evidence="2 11" id="KW-0547">Nucleotide-binding</keyword>
<keyword evidence="3 11" id="KW-0378">Hydrolase</keyword>
<feature type="compositionally biased region" description="Basic and acidic residues" evidence="12">
    <location>
        <begin position="153"/>
        <end position="175"/>
    </location>
</feature>
<evidence type="ECO:0000256" key="5">
    <source>
        <dbReference type="ARBA" id="ARBA00022840"/>
    </source>
</evidence>
<keyword evidence="17" id="KW-1185">Reference proteome</keyword>
<dbReference type="AlphaFoldDB" id="A0ABD3Q7P3"/>
<evidence type="ECO:0000313" key="16">
    <source>
        <dbReference type="EMBL" id="KAL3796009.1"/>
    </source>
</evidence>
<comment type="catalytic activity">
    <reaction evidence="8">
        <text>Couples ATP hydrolysis with the unwinding of duplex DNA by translocating in the 3'-5' direction.</text>
        <dbReference type="EC" id="5.6.2.4"/>
    </reaction>
</comment>
<protein>
    <recommendedName>
        <fullName evidence="9">DNA 3'-5' helicase</fullName>
        <ecNumber evidence="9">5.6.2.4</ecNumber>
    </recommendedName>
</protein>
<dbReference type="Gene3D" id="1.10.10.160">
    <property type="match status" value="1"/>
</dbReference>
<evidence type="ECO:0000256" key="2">
    <source>
        <dbReference type="ARBA" id="ARBA00022741"/>
    </source>
</evidence>
<evidence type="ECO:0000256" key="6">
    <source>
        <dbReference type="ARBA" id="ARBA00023125"/>
    </source>
</evidence>
<evidence type="ECO:0000259" key="15">
    <source>
        <dbReference type="PROSITE" id="PS51198"/>
    </source>
</evidence>
<feature type="binding site" evidence="11">
    <location>
        <begin position="243"/>
        <end position="250"/>
    </location>
    <ligand>
        <name>ATP</name>
        <dbReference type="ChEBI" id="CHEBI:30616"/>
    </ligand>
</feature>
<evidence type="ECO:0000256" key="11">
    <source>
        <dbReference type="PROSITE-ProRule" id="PRU00560"/>
    </source>
</evidence>
<comment type="catalytic activity">
    <reaction evidence="10">
        <text>ATP + H2O = ADP + phosphate + H(+)</text>
        <dbReference type="Rhea" id="RHEA:13065"/>
        <dbReference type="ChEBI" id="CHEBI:15377"/>
        <dbReference type="ChEBI" id="CHEBI:15378"/>
        <dbReference type="ChEBI" id="CHEBI:30616"/>
        <dbReference type="ChEBI" id="CHEBI:43474"/>
        <dbReference type="ChEBI" id="CHEBI:456216"/>
        <dbReference type="EC" id="5.6.2.4"/>
    </reaction>
</comment>
<comment type="similarity">
    <text evidence="1">Belongs to the helicase family. UvrD subfamily.</text>
</comment>
<feature type="region of interest" description="Disordered" evidence="12">
    <location>
        <begin position="565"/>
        <end position="593"/>
    </location>
</feature>
<evidence type="ECO:0000313" key="17">
    <source>
        <dbReference type="Proteomes" id="UP001516023"/>
    </source>
</evidence>
<feature type="compositionally biased region" description="Polar residues" evidence="12">
    <location>
        <begin position="102"/>
        <end position="119"/>
    </location>
</feature>
<dbReference type="SUPFAM" id="SSF68906">
    <property type="entry name" value="SAP domain"/>
    <property type="match status" value="1"/>
</dbReference>
<evidence type="ECO:0000256" key="7">
    <source>
        <dbReference type="ARBA" id="ARBA00023235"/>
    </source>
</evidence>
<dbReference type="GO" id="GO:0003677">
    <property type="term" value="F:DNA binding"/>
    <property type="evidence" value="ECO:0007669"/>
    <property type="project" value="UniProtKB-KW"/>
</dbReference>
<dbReference type="Pfam" id="PF02037">
    <property type="entry name" value="SAP"/>
    <property type="match status" value="1"/>
</dbReference>
<feature type="domain" description="SAP" evidence="14">
    <location>
        <begin position="1133"/>
        <end position="1166"/>
    </location>
</feature>
<feature type="signal peptide" evidence="13">
    <location>
        <begin position="1"/>
        <end position="27"/>
    </location>
</feature>
<evidence type="ECO:0000256" key="13">
    <source>
        <dbReference type="SAM" id="SignalP"/>
    </source>
</evidence>
<accession>A0ABD3Q7P3</accession>
<feature type="domain" description="UvrD-like helicase ATP-binding" evidence="15">
    <location>
        <begin position="222"/>
        <end position="666"/>
    </location>
</feature>
<dbReference type="EC" id="5.6.2.4" evidence="9"/>